<accession>C7J1C4</accession>
<organism evidence="2 3">
    <name type="scientific">Oryza sativa subsp. japonica</name>
    <name type="common">Rice</name>
    <dbReference type="NCBI Taxonomy" id="39947"/>
    <lineage>
        <taxon>Eukaryota</taxon>
        <taxon>Viridiplantae</taxon>
        <taxon>Streptophyta</taxon>
        <taxon>Embryophyta</taxon>
        <taxon>Tracheophyta</taxon>
        <taxon>Spermatophyta</taxon>
        <taxon>Magnoliopsida</taxon>
        <taxon>Liliopsida</taxon>
        <taxon>Poales</taxon>
        <taxon>Poaceae</taxon>
        <taxon>BOP clade</taxon>
        <taxon>Oryzoideae</taxon>
        <taxon>Oryzeae</taxon>
        <taxon>Oryzinae</taxon>
        <taxon>Oryza</taxon>
        <taxon>Oryza sativa</taxon>
    </lineage>
</organism>
<dbReference type="EMBL" id="AP008210">
    <property type="protein sequence ID" value="BAH92670.1"/>
    <property type="molecule type" value="Genomic_DNA"/>
</dbReference>
<dbReference type="AlphaFoldDB" id="C7J1C4"/>
<dbReference type="KEGG" id="dosa:Os04g0429950"/>
<feature type="region of interest" description="Disordered" evidence="1">
    <location>
        <begin position="36"/>
        <end position="107"/>
    </location>
</feature>
<evidence type="ECO:0000256" key="1">
    <source>
        <dbReference type="SAM" id="MobiDB-lite"/>
    </source>
</evidence>
<gene>
    <name evidence="2" type="ordered locus">Os04g0429950</name>
</gene>
<reference evidence="3" key="2">
    <citation type="journal article" date="2008" name="Nucleic Acids Res.">
        <title>The rice annotation project database (RAP-DB): 2008 update.</title>
        <authorList>
            <consortium name="The rice annotation project (RAP)"/>
        </authorList>
    </citation>
    <scope>GENOME REANNOTATION</scope>
    <source>
        <strain evidence="3">cv. Nipponbare</strain>
    </source>
</reference>
<feature type="compositionally biased region" description="Basic and acidic residues" evidence="1">
    <location>
        <begin position="36"/>
        <end position="47"/>
    </location>
</feature>
<evidence type="ECO:0000313" key="2">
    <source>
        <dbReference type="EMBL" id="BAH92670.1"/>
    </source>
</evidence>
<name>C7J1C4_ORYSJ</name>
<sequence>MQVFLSCGGAFTVRIGGIQPHPASAKIPLHVRRYRDQARNGEPKWDTRSSSGNSQDSSGIRTTATPLLVVVAQNSRRRRGEGRGIWRRRAEERRRSGEPPSPAAAPLSALTAASPGALTAAPPRSIAARLDLAALKLLRRRWIHRSARRISTPELWEEGSSKARSRWDLVVASPWSGNAAAGPRDAAAPGPR</sequence>
<feature type="compositionally biased region" description="Low complexity" evidence="1">
    <location>
        <begin position="49"/>
        <end position="58"/>
    </location>
</feature>
<evidence type="ECO:0000313" key="3">
    <source>
        <dbReference type="Proteomes" id="UP000000763"/>
    </source>
</evidence>
<feature type="compositionally biased region" description="Basic and acidic residues" evidence="1">
    <location>
        <begin position="81"/>
        <end position="97"/>
    </location>
</feature>
<protein>
    <submittedName>
        <fullName evidence="2">Os04g0429950 protein</fullName>
    </submittedName>
</protein>
<dbReference type="Proteomes" id="UP000000763">
    <property type="component" value="Chromosome 4"/>
</dbReference>
<proteinExistence type="predicted"/>
<reference evidence="2 3" key="1">
    <citation type="journal article" date="2005" name="Nature">
        <title>The map-based sequence of the rice genome.</title>
        <authorList>
            <consortium name="International rice genome sequencing project (IRGSP)"/>
            <person name="Matsumoto T."/>
            <person name="Wu J."/>
            <person name="Kanamori H."/>
            <person name="Katayose Y."/>
            <person name="Fujisawa M."/>
            <person name="Namiki N."/>
            <person name="Mizuno H."/>
            <person name="Yamamoto K."/>
            <person name="Antonio B.A."/>
            <person name="Baba T."/>
            <person name="Sakata K."/>
            <person name="Nagamura Y."/>
            <person name="Aoki H."/>
            <person name="Arikawa K."/>
            <person name="Arita K."/>
            <person name="Bito T."/>
            <person name="Chiden Y."/>
            <person name="Fujitsuka N."/>
            <person name="Fukunaka R."/>
            <person name="Hamada M."/>
            <person name="Harada C."/>
            <person name="Hayashi A."/>
            <person name="Hijishita S."/>
            <person name="Honda M."/>
            <person name="Hosokawa S."/>
            <person name="Ichikawa Y."/>
            <person name="Idonuma A."/>
            <person name="Iijima M."/>
            <person name="Ikeda M."/>
            <person name="Ikeno M."/>
            <person name="Ito K."/>
            <person name="Ito S."/>
            <person name="Ito T."/>
            <person name="Ito Y."/>
            <person name="Ito Y."/>
            <person name="Iwabuchi A."/>
            <person name="Kamiya K."/>
            <person name="Karasawa W."/>
            <person name="Kurita K."/>
            <person name="Katagiri S."/>
            <person name="Kikuta A."/>
            <person name="Kobayashi H."/>
            <person name="Kobayashi N."/>
            <person name="Machita K."/>
            <person name="Maehara T."/>
            <person name="Masukawa M."/>
            <person name="Mizubayashi T."/>
            <person name="Mukai Y."/>
            <person name="Nagasaki H."/>
            <person name="Nagata Y."/>
            <person name="Naito S."/>
            <person name="Nakashima M."/>
            <person name="Nakama Y."/>
            <person name="Nakamichi Y."/>
            <person name="Nakamura M."/>
            <person name="Meguro A."/>
            <person name="Negishi M."/>
            <person name="Ohta I."/>
            <person name="Ohta T."/>
            <person name="Okamoto M."/>
            <person name="Ono N."/>
            <person name="Saji S."/>
            <person name="Sakaguchi M."/>
            <person name="Sakai K."/>
            <person name="Shibata M."/>
            <person name="Shimokawa T."/>
            <person name="Song J."/>
            <person name="Takazaki Y."/>
            <person name="Terasawa K."/>
            <person name="Tsugane M."/>
            <person name="Tsuji K."/>
            <person name="Ueda S."/>
            <person name="Waki K."/>
            <person name="Yamagata H."/>
            <person name="Yamamoto M."/>
            <person name="Yamamoto S."/>
            <person name="Yamane H."/>
            <person name="Yoshiki S."/>
            <person name="Yoshihara R."/>
            <person name="Yukawa K."/>
            <person name="Zhong H."/>
            <person name="Yano M."/>
            <person name="Yuan Q."/>
            <person name="Ouyang S."/>
            <person name="Liu J."/>
            <person name="Jones K.M."/>
            <person name="Gansberger K."/>
            <person name="Moffat K."/>
            <person name="Hill J."/>
            <person name="Bera J."/>
            <person name="Fadrosh D."/>
            <person name="Jin S."/>
            <person name="Johri S."/>
            <person name="Kim M."/>
            <person name="Overton L."/>
            <person name="Reardon M."/>
            <person name="Tsitrin T."/>
            <person name="Vuong H."/>
            <person name="Weaver B."/>
            <person name="Ciecko A."/>
            <person name="Tallon L."/>
            <person name="Jackson J."/>
            <person name="Pai G."/>
            <person name="Aken S.V."/>
            <person name="Utterback T."/>
            <person name="Reidmuller S."/>
            <person name="Feldblyum T."/>
            <person name="Hsiao J."/>
            <person name="Zismann V."/>
            <person name="Iobst S."/>
            <person name="de Vazeille A.R."/>
            <person name="Buell C.R."/>
            <person name="Ying K."/>
            <person name="Li Y."/>
            <person name="Lu T."/>
            <person name="Huang Y."/>
            <person name="Zhao Q."/>
            <person name="Feng Q."/>
            <person name="Zhang L."/>
            <person name="Zhu J."/>
            <person name="Weng Q."/>
            <person name="Mu J."/>
            <person name="Lu Y."/>
            <person name="Fan D."/>
            <person name="Liu Y."/>
            <person name="Guan J."/>
            <person name="Zhang Y."/>
            <person name="Yu S."/>
            <person name="Liu X."/>
            <person name="Zhang Y."/>
            <person name="Hong G."/>
            <person name="Han B."/>
            <person name="Choisne N."/>
            <person name="Demange N."/>
            <person name="Orjeda G."/>
            <person name="Samain S."/>
            <person name="Cattolico L."/>
            <person name="Pelletier E."/>
            <person name="Couloux A."/>
            <person name="Segurens B."/>
            <person name="Wincker P."/>
            <person name="D'Hont A."/>
            <person name="Scarpelli C."/>
            <person name="Weissenbach J."/>
            <person name="Salanoubat M."/>
            <person name="Quetier F."/>
            <person name="Yu Y."/>
            <person name="Kim H.R."/>
            <person name="Rambo T."/>
            <person name="Currie J."/>
            <person name="Collura K."/>
            <person name="Luo M."/>
            <person name="Yang T."/>
            <person name="Ammiraju J.S.S."/>
            <person name="Engler F."/>
            <person name="Soderlund C."/>
            <person name="Wing R.A."/>
            <person name="Palmer L.E."/>
            <person name="de la Bastide M."/>
            <person name="Spiegel L."/>
            <person name="Nascimento L."/>
            <person name="Zutavern T."/>
            <person name="O'Shaughnessy A."/>
            <person name="Dike S."/>
            <person name="Dedhia N."/>
            <person name="Preston R."/>
            <person name="Balija V."/>
            <person name="McCombie W.R."/>
            <person name="Chow T."/>
            <person name="Chen H."/>
            <person name="Chung M."/>
            <person name="Chen C."/>
            <person name="Shaw J."/>
            <person name="Wu H."/>
            <person name="Hsiao K."/>
            <person name="Chao Y."/>
            <person name="Chu M."/>
            <person name="Cheng C."/>
            <person name="Hour A."/>
            <person name="Lee P."/>
            <person name="Lin S."/>
            <person name="Lin Y."/>
            <person name="Liou J."/>
            <person name="Liu S."/>
            <person name="Hsing Y."/>
            <person name="Raghuvanshi S."/>
            <person name="Mohanty A."/>
            <person name="Bharti A.K."/>
            <person name="Gaur A."/>
            <person name="Gupta V."/>
            <person name="Kumar D."/>
            <person name="Ravi V."/>
            <person name="Vij S."/>
            <person name="Kapur A."/>
            <person name="Khurana P."/>
            <person name="Khurana P."/>
            <person name="Khurana J.P."/>
            <person name="Tyagi A.K."/>
            <person name="Gaikwad K."/>
            <person name="Singh A."/>
            <person name="Dalal V."/>
            <person name="Srivastava S."/>
            <person name="Dixit A."/>
            <person name="Pal A.K."/>
            <person name="Ghazi I.A."/>
            <person name="Yadav M."/>
            <person name="Pandit A."/>
            <person name="Bhargava A."/>
            <person name="Sureshbabu K."/>
            <person name="Batra K."/>
            <person name="Sharma T.R."/>
            <person name="Mohapatra T."/>
            <person name="Singh N.K."/>
            <person name="Messing J."/>
            <person name="Nelson A.B."/>
            <person name="Fuks G."/>
            <person name="Kavchok S."/>
            <person name="Keizer G."/>
            <person name="Linton E."/>
            <person name="Llaca V."/>
            <person name="Song R."/>
            <person name="Tanyolac B."/>
            <person name="Young S."/>
            <person name="Ho-Il K."/>
            <person name="Hahn J.H."/>
            <person name="Sangsakoo G."/>
            <person name="Vanavichit A."/>
            <person name="de Mattos Luiz.A.T."/>
            <person name="Zimmer P.D."/>
            <person name="Malone G."/>
            <person name="Dellagostin O."/>
            <person name="de Oliveira A.C."/>
            <person name="Bevan M."/>
            <person name="Bancroft I."/>
            <person name="Minx P."/>
            <person name="Cordum H."/>
            <person name="Wilson R."/>
            <person name="Cheng Z."/>
            <person name="Jin W."/>
            <person name="Jiang J."/>
            <person name="Leong S.A."/>
            <person name="Iwama H."/>
            <person name="Gojobori T."/>
            <person name="Itoh T."/>
            <person name="Niimura Y."/>
            <person name="Fujii Y."/>
            <person name="Habara T."/>
            <person name="Sakai H."/>
            <person name="Sato Y."/>
            <person name="Wilson G."/>
            <person name="Kumar K."/>
            <person name="McCouch S."/>
            <person name="Juretic N."/>
            <person name="Hoen D."/>
            <person name="Wright S."/>
            <person name="Bruskiewich R."/>
            <person name="Bureau T."/>
            <person name="Miyao A."/>
            <person name="Hirochika H."/>
            <person name="Nishikawa T."/>
            <person name="Kadowaki K."/>
            <person name="Sugiura M."/>
            <person name="Burr B."/>
            <person name="Sasaki T."/>
        </authorList>
    </citation>
    <scope>NUCLEOTIDE SEQUENCE [LARGE SCALE GENOMIC DNA]</scope>
    <source>
        <strain evidence="3">cv. Nipponbare</strain>
    </source>
</reference>